<name>A0A0B2BBX4_9ACTN</name>
<evidence type="ECO:0000313" key="3">
    <source>
        <dbReference type="Proteomes" id="UP000230842"/>
    </source>
</evidence>
<feature type="transmembrane region" description="Helical" evidence="1">
    <location>
        <begin position="44"/>
        <end position="66"/>
    </location>
</feature>
<feature type="transmembrane region" description="Helical" evidence="1">
    <location>
        <begin position="97"/>
        <end position="118"/>
    </location>
</feature>
<dbReference type="AlphaFoldDB" id="A0A0B2BBX4"/>
<dbReference type="EMBL" id="PGEZ01000001">
    <property type="protein sequence ID" value="PJJ57583.1"/>
    <property type="molecule type" value="Genomic_DNA"/>
</dbReference>
<feature type="transmembrane region" description="Helical" evidence="1">
    <location>
        <begin position="73"/>
        <end position="91"/>
    </location>
</feature>
<feature type="transmembrane region" description="Helical" evidence="1">
    <location>
        <begin position="157"/>
        <end position="181"/>
    </location>
</feature>
<dbReference type="PANTHER" id="PTHR34989:SF1">
    <property type="entry name" value="PROTEIN HDED"/>
    <property type="match status" value="1"/>
</dbReference>
<organism evidence="2 3">
    <name type="scientific">Mumia flava</name>
    <dbReference type="NCBI Taxonomy" id="1348852"/>
    <lineage>
        <taxon>Bacteria</taxon>
        <taxon>Bacillati</taxon>
        <taxon>Actinomycetota</taxon>
        <taxon>Actinomycetes</taxon>
        <taxon>Propionibacteriales</taxon>
        <taxon>Nocardioidaceae</taxon>
        <taxon>Mumia</taxon>
    </lineage>
</organism>
<accession>A0A0B2BBX4</accession>
<dbReference type="OrthoDB" id="3829721at2"/>
<protein>
    <submittedName>
        <fullName evidence="2">Uncharacterized membrane protein HdeD (DUF308 family)</fullName>
    </submittedName>
</protein>
<dbReference type="PANTHER" id="PTHR34989">
    <property type="entry name" value="PROTEIN HDED"/>
    <property type="match status" value="1"/>
</dbReference>
<keyword evidence="1" id="KW-0812">Transmembrane</keyword>
<dbReference type="RefSeq" id="WP_039358509.1">
    <property type="nucleotide sequence ID" value="NZ_PGEZ01000001.1"/>
</dbReference>
<dbReference type="Proteomes" id="UP000230842">
    <property type="component" value="Unassembled WGS sequence"/>
</dbReference>
<keyword evidence="1" id="KW-1133">Transmembrane helix</keyword>
<reference evidence="2 3" key="1">
    <citation type="submission" date="2017-11" db="EMBL/GenBank/DDBJ databases">
        <title>Genomic Encyclopedia of Archaeal and Bacterial Type Strains, Phase II (KMG-II): From Individual Species to Whole Genera.</title>
        <authorList>
            <person name="Goeker M."/>
        </authorList>
    </citation>
    <scope>NUCLEOTIDE SEQUENCE [LARGE SCALE GENOMIC DNA]</scope>
    <source>
        <strain evidence="2 3">DSM 27763</strain>
    </source>
</reference>
<evidence type="ECO:0000256" key="1">
    <source>
        <dbReference type="SAM" id="Phobius"/>
    </source>
</evidence>
<dbReference type="InterPro" id="IPR005325">
    <property type="entry name" value="DUF308_memb"/>
</dbReference>
<keyword evidence="3" id="KW-1185">Reference proteome</keyword>
<gene>
    <name evidence="2" type="ORF">CLV56_1818</name>
</gene>
<evidence type="ECO:0000313" key="2">
    <source>
        <dbReference type="EMBL" id="PJJ57583.1"/>
    </source>
</evidence>
<sequence length="191" mass="20490">MSDVVATEPLRSAFKTAWWVVLLRAIIAIAFGIVALVWPDKTAQVIIVLFGIWALLDGIFALAGIFTGRGRAWGWLLLEGALGIAAGLIAFRAPEAVALALVLVVAFWSAMIGVLEISGAVRIREVPGSGWGWLLASGIFSILFAVLLFVWPDLGFTTLIVLIGIYALLMGAVWLITAIYVRKAAKELDLA</sequence>
<dbReference type="GO" id="GO:0005886">
    <property type="term" value="C:plasma membrane"/>
    <property type="evidence" value="ECO:0007669"/>
    <property type="project" value="TreeGrafter"/>
</dbReference>
<comment type="caution">
    <text evidence="2">The sequence shown here is derived from an EMBL/GenBank/DDBJ whole genome shotgun (WGS) entry which is preliminary data.</text>
</comment>
<feature type="transmembrane region" description="Helical" evidence="1">
    <location>
        <begin position="130"/>
        <end position="151"/>
    </location>
</feature>
<dbReference type="InterPro" id="IPR052712">
    <property type="entry name" value="Acid_resist_chaperone_HdeD"/>
</dbReference>
<dbReference type="Pfam" id="PF03729">
    <property type="entry name" value="DUF308"/>
    <property type="match status" value="2"/>
</dbReference>
<keyword evidence="1" id="KW-0472">Membrane</keyword>
<feature type="transmembrane region" description="Helical" evidence="1">
    <location>
        <begin position="17"/>
        <end position="38"/>
    </location>
</feature>
<proteinExistence type="predicted"/>